<gene>
    <name evidence="7" type="primary">SETD4</name>
</gene>
<dbReference type="PROSITE" id="PS50280">
    <property type="entry name" value="SET"/>
    <property type="match status" value="1"/>
</dbReference>
<dbReference type="SUPFAM" id="SSF81822">
    <property type="entry name" value="RuBisCo LSMT C-terminal, substrate-binding domain"/>
    <property type="match status" value="1"/>
</dbReference>
<dbReference type="InterPro" id="IPR036464">
    <property type="entry name" value="Rubisco_LSMT_subst-bd_sf"/>
</dbReference>
<dbReference type="InterPro" id="IPR015353">
    <property type="entry name" value="Rubisco_LSMT_subst-bd"/>
</dbReference>
<dbReference type="Gene3D" id="3.90.1420.10">
    <property type="entry name" value="Rubisco LSMT, substrate-binding domain"/>
    <property type="match status" value="1"/>
</dbReference>
<keyword evidence="4" id="KW-0175">Coiled coil</keyword>
<dbReference type="InterPro" id="IPR016852">
    <property type="entry name" value="SET_MeTrfase"/>
</dbReference>
<organism evidence="7 8">
    <name type="scientific">Electrophorus electricus</name>
    <name type="common">Electric eel</name>
    <name type="synonym">Gymnotus electricus</name>
    <dbReference type="NCBI Taxonomy" id="8005"/>
    <lineage>
        <taxon>Eukaryota</taxon>
        <taxon>Metazoa</taxon>
        <taxon>Chordata</taxon>
        <taxon>Craniata</taxon>
        <taxon>Vertebrata</taxon>
        <taxon>Euteleostomi</taxon>
        <taxon>Actinopterygii</taxon>
        <taxon>Neopterygii</taxon>
        <taxon>Teleostei</taxon>
        <taxon>Ostariophysi</taxon>
        <taxon>Gymnotiformes</taxon>
        <taxon>Gymnotoidei</taxon>
        <taxon>Gymnotidae</taxon>
        <taxon>Electrophorus</taxon>
    </lineage>
</organism>
<dbReference type="GeneTree" id="ENSGT00940000153577"/>
<dbReference type="AlphaFoldDB" id="A0A4W4HFE8"/>
<sequence>RKDMKNSSGRRAREKRRKEREVAQNATLSHEDHFVNLRRWLKERGFNSRSLIPASFTDTGRGLMATRPIKAGNILISLPETCLLTTSTVLKSYMGEYIKRWKPPVSPLQALCSFLIAERHHAAASAWSPYIKVLPTSYTCPAYFSDDILDLLPWGIRKKASGQKERVRELYLYSRPFFSSLQPLFSLPVEDLFTYDAFRWAWCSVNTRTVYMEHAQSDCLSREGNDYALAPYLDLLNHSPNVQVEAGFNKVSRCYEIRSIQGCRRFQQAFICYGPHDNQRLLLEYGFVAPGNLHRVVYVDVGALMLCLHKGDKQLQQKLLFLEENGFLSDLTFGADGPSWRLMTALRLLSLRPEQHASWKSVLLGAAVSQDREEWCVHKAQTLWQRLSDDATDALKKLAELTDSADQARMEQLVVVESLRREEQEILERARDVLRNLLPQPPSWQQDGFQNTGR</sequence>
<dbReference type="InterPro" id="IPR046341">
    <property type="entry name" value="SET_dom_sf"/>
</dbReference>
<keyword evidence="2" id="KW-0808">Transferase</keyword>
<evidence type="ECO:0000256" key="5">
    <source>
        <dbReference type="SAM" id="MobiDB-lite"/>
    </source>
</evidence>
<feature type="coiled-coil region" evidence="4">
    <location>
        <begin position="391"/>
        <end position="436"/>
    </location>
</feature>
<dbReference type="GO" id="GO:0016279">
    <property type="term" value="F:protein-lysine N-methyltransferase activity"/>
    <property type="evidence" value="ECO:0007669"/>
    <property type="project" value="InterPro"/>
</dbReference>
<protein>
    <recommendedName>
        <fullName evidence="6">SET domain-containing protein</fullName>
    </recommendedName>
</protein>
<reference evidence="7" key="5">
    <citation type="submission" date="2025-09" db="UniProtKB">
        <authorList>
            <consortium name="Ensembl"/>
        </authorList>
    </citation>
    <scope>IDENTIFICATION</scope>
</reference>
<evidence type="ECO:0000313" key="7">
    <source>
        <dbReference type="Ensembl" id="ENSEEEP00000050062.2"/>
    </source>
</evidence>
<dbReference type="Ensembl" id="ENSEEET00000050609.2">
    <property type="protein sequence ID" value="ENSEEEP00000050062.2"/>
    <property type="gene ID" value="ENSEEEG00000023543.2"/>
</dbReference>
<dbReference type="GO" id="GO:0032259">
    <property type="term" value="P:methylation"/>
    <property type="evidence" value="ECO:0007669"/>
    <property type="project" value="UniProtKB-KW"/>
</dbReference>
<reference evidence="8" key="2">
    <citation type="journal article" date="2017" name="Sci. Adv.">
        <title>A tail of two voltages: Proteomic comparison of the three electric organs of the electric eel.</title>
        <authorList>
            <person name="Traeger L.L."/>
            <person name="Sabat G."/>
            <person name="Barrett-Wilt G.A."/>
            <person name="Wells G.B."/>
            <person name="Sussman M.R."/>
        </authorList>
    </citation>
    <scope>NUCLEOTIDE SEQUENCE [LARGE SCALE GENOMIC DNA]</scope>
</reference>
<reference evidence="8" key="1">
    <citation type="journal article" date="2014" name="Science">
        <title>Nonhuman genetics. Genomic basis for the convergent evolution of electric organs.</title>
        <authorList>
            <person name="Gallant J.R."/>
            <person name="Traeger L.L."/>
            <person name="Volkening J.D."/>
            <person name="Moffett H."/>
            <person name="Chen P.H."/>
            <person name="Novina C.D."/>
            <person name="Phillips G.N.Jr."/>
            <person name="Anand R."/>
            <person name="Wells G.B."/>
            <person name="Pinch M."/>
            <person name="Guth R."/>
            <person name="Unguez G.A."/>
            <person name="Albert J.S."/>
            <person name="Zakon H.H."/>
            <person name="Samanta M.P."/>
            <person name="Sussman M.R."/>
        </authorList>
    </citation>
    <scope>NUCLEOTIDE SEQUENCE [LARGE SCALE GENOMIC DNA]</scope>
</reference>
<dbReference type="InterPro" id="IPR050600">
    <property type="entry name" value="SETD3_SETD6_MTase"/>
</dbReference>
<evidence type="ECO:0000259" key="6">
    <source>
        <dbReference type="PROSITE" id="PS50280"/>
    </source>
</evidence>
<keyword evidence="3" id="KW-0949">S-adenosyl-L-methionine</keyword>
<dbReference type="PANTHER" id="PTHR13271">
    <property type="entry name" value="UNCHARACTERIZED PUTATIVE METHYLTRANSFERASE"/>
    <property type="match status" value="1"/>
</dbReference>
<dbReference type="SUPFAM" id="SSF82199">
    <property type="entry name" value="SET domain"/>
    <property type="match status" value="1"/>
</dbReference>
<feature type="compositionally biased region" description="Basic residues" evidence="5">
    <location>
        <begin position="8"/>
        <end position="18"/>
    </location>
</feature>
<dbReference type="PIRSF" id="PIRSF027158">
    <property type="entry name" value="Lys_MTase_YDR198C_prd"/>
    <property type="match status" value="1"/>
</dbReference>
<dbReference type="InterPro" id="IPR044429">
    <property type="entry name" value="SETD4_SET"/>
</dbReference>
<evidence type="ECO:0000256" key="4">
    <source>
        <dbReference type="SAM" id="Coils"/>
    </source>
</evidence>
<dbReference type="FunFam" id="3.90.1410.10:FF:000002">
    <property type="entry name" value="SET domain-containing protein 4 isoform X1"/>
    <property type="match status" value="1"/>
</dbReference>
<evidence type="ECO:0000256" key="3">
    <source>
        <dbReference type="ARBA" id="ARBA00022691"/>
    </source>
</evidence>
<evidence type="ECO:0000313" key="8">
    <source>
        <dbReference type="Proteomes" id="UP000314983"/>
    </source>
</evidence>
<dbReference type="STRING" id="8005.ENSEEEP00000050062"/>
<feature type="region of interest" description="Disordered" evidence="5">
    <location>
        <begin position="1"/>
        <end position="25"/>
    </location>
</feature>
<dbReference type="Pfam" id="PF09273">
    <property type="entry name" value="Rubis-subs-bind"/>
    <property type="match status" value="1"/>
</dbReference>
<evidence type="ECO:0000256" key="2">
    <source>
        <dbReference type="ARBA" id="ARBA00022679"/>
    </source>
</evidence>
<dbReference type="InterPro" id="IPR001214">
    <property type="entry name" value="SET_dom"/>
</dbReference>
<dbReference type="Gene3D" id="3.90.1410.10">
    <property type="entry name" value="set domain protein methyltransferase, domain 1"/>
    <property type="match status" value="1"/>
</dbReference>
<reference evidence="7" key="3">
    <citation type="submission" date="2020-05" db="EMBL/GenBank/DDBJ databases">
        <title>Electrophorus electricus (electric eel) genome, fEleEle1, primary haplotype.</title>
        <authorList>
            <person name="Myers G."/>
            <person name="Meyer A."/>
            <person name="Fedrigo O."/>
            <person name="Formenti G."/>
            <person name="Rhie A."/>
            <person name="Tracey A."/>
            <person name="Sims Y."/>
            <person name="Jarvis E.D."/>
        </authorList>
    </citation>
    <scope>NUCLEOTIDE SEQUENCE [LARGE SCALE GENOMIC DNA]</scope>
</reference>
<dbReference type="CDD" id="cd19177">
    <property type="entry name" value="SET_SETD4"/>
    <property type="match status" value="1"/>
</dbReference>
<feature type="domain" description="SET" evidence="6">
    <location>
        <begin position="49"/>
        <end position="274"/>
    </location>
</feature>
<dbReference type="PANTHER" id="PTHR13271:SF151">
    <property type="entry name" value="SET DOMAIN-CONTAINING PROTEIN 4"/>
    <property type="match status" value="1"/>
</dbReference>
<dbReference type="Proteomes" id="UP000314983">
    <property type="component" value="Chromosome 16"/>
</dbReference>
<reference evidence="7" key="4">
    <citation type="submission" date="2025-08" db="UniProtKB">
        <authorList>
            <consortium name="Ensembl"/>
        </authorList>
    </citation>
    <scope>IDENTIFICATION</scope>
</reference>
<keyword evidence="8" id="KW-1185">Reference proteome</keyword>
<dbReference type="OMA" id="ISHMKDE"/>
<accession>A0A4W4HFE8</accession>
<keyword evidence="1" id="KW-0489">Methyltransferase</keyword>
<name>A0A4W4HFE8_ELEEL</name>
<dbReference type="Pfam" id="PF00856">
    <property type="entry name" value="SET"/>
    <property type="match status" value="1"/>
</dbReference>
<evidence type="ECO:0000256" key="1">
    <source>
        <dbReference type="ARBA" id="ARBA00022603"/>
    </source>
</evidence>
<proteinExistence type="predicted"/>